<dbReference type="Proteomes" id="UP000294841">
    <property type="component" value="Unassembled WGS sequence"/>
</dbReference>
<dbReference type="OrthoDB" id="9757546at2"/>
<evidence type="ECO:0000256" key="4">
    <source>
        <dbReference type="ARBA" id="ARBA00023306"/>
    </source>
</evidence>
<comment type="function">
    <text evidence="5">Cell division protein that is required for growth during stress conditions. May be involved in protecting or stabilizing the divisomal assembly under conditions of stress.</text>
</comment>
<keyword evidence="8" id="KW-1185">Reference proteome</keyword>
<dbReference type="InterPro" id="IPR008972">
    <property type="entry name" value="Cupredoxin"/>
</dbReference>
<dbReference type="AlphaFoldDB" id="A0A4R2N0G0"/>
<gene>
    <name evidence="5" type="primary">ftsP</name>
    <name evidence="7" type="ORF">EV697_103177</name>
</gene>
<dbReference type="RefSeq" id="WP_132023544.1">
    <property type="nucleotide sequence ID" value="NZ_CP016605.1"/>
</dbReference>
<evidence type="ECO:0000256" key="3">
    <source>
        <dbReference type="ARBA" id="ARBA00022764"/>
    </source>
</evidence>
<keyword evidence="1 5" id="KW-0132">Cell division</keyword>
<evidence type="ECO:0000313" key="8">
    <source>
        <dbReference type="Proteomes" id="UP000294841"/>
    </source>
</evidence>
<dbReference type="GO" id="GO:0043093">
    <property type="term" value="P:FtsZ-dependent cytokinesis"/>
    <property type="evidence" value="ECO:0007669"/>
    <property type="project" value="UniProtKB-UniRule"/>
</dbReference>
<dbReference type="CDD" id="cd13867">
    <property type="entry name" value="CuRO_2_CueO_FtsP"/>
    <property type="match status" value="1"/>
</dbReference>
<evidence type="ECO:0000256" key="5">
    <source>
        <dbReference type="HAMAP-Rule" id="MF_00915"/>
    </source>
</evidence>
<comment type="subcellular location">
    <subcellularLocation>
        <location evidence="5">Periplasm</location>
    </subcellularLocation>
    <text evidence="5">Localizes to the division septum.</text>
</comment>
<dbReference type="PROSITE" id="PS51318">
    <property type="entry name" value="TAT"/>
    <property type="match status" value="1"/>
</dbReference>
<dbReference type="InterPro" id="IPR006311">
    <property type="entry name" value="TAT_signal"/>
</dbReference>
<dbReference type="Pfam" id="PF07732">
    <property type="entry name" value="Cu-oxidase_3"/>
    <property type="match status" value="1"/>
</dbReference>
<comment type="similarity">
    <text evidence="5">Belongs to the FtsP family.</text>
</comment>
<dbReference type="InterPro" id="IPR026589">
    <property type="entry name" value="FtsP"/>
</dbReference>
<proteinExistence type="inferred from homology"/>
<keyword evidence="4 5" id="KW-0131">Cell cycle</keyword>
<keyword evidence="3 5" id="KW-0574">Periplasm</keyword>
<dbReference type="GO" id="GO:0005507">
    <property type="term" value="F:copper ion binding"/>
    <property type="evidence" value="ECO:0007669"/>
    <property type="project" value="InterPro"/>
</dbReference>
<dbReference type="SUPFAM" id="SSF49503">
    <property type="entry name" value="Cupredoxins"/>
    <property type="match status" value="3"/>
</dbReference>
<keyword evidence="2" id="KW-0732">Signal</keyword>
<evidence type="ECO:0000259" key="6">
    <source>
        <dbReference type="Pfam" id="PF07732"/>
    </source>
</evidence>
<dbReference type="InterPro" id="IPR011707">
    <property type="entry name" value="Cu-oxidase-like_N"/>
</dbReference>
<organism evidence="7 8">
    <name type="scientific">Bisgaardia hudsonensis</name>
    <dbReference type="NCBI Taxonomy" id="109472"/>
    <lineage>
        <taxon>Bacteria</taxon>
        <taxon>Pseudomonadati</taxon>
        <taxon>Pseudomonadota</taxon>
        <taxon>Gammaproteobacteria</taxon>
        <taxon>Pasteurellales</taxon>
        <taxon>Pasteurellaceae</taxon>
        <taxon>Bisgaardia</taxon>
    </lineage>
</organism>
<dbReference type="GO" id="GO:0030288">
    <property type="term" value="C:outer membrane-bounded periplasmic space"/>
    <property type="evidence" value="ECO:0007669"/>
    <property type="project" value="UniProtKB-UniRule"/>
</dbReference>
<dbReference type="EMBL" id="SLXI01000003">
    <property type="protein sequence ID" value="TCP12871.1"/>
    <property type="molecule type" value="Genomic_DNA"/>
</dbReference>
<dbReference type="GO" id="GO:0032153">
    <property type="term" value="C:cell division site"/>
    <property type="evidence" value="ECO:0007669"/>
    <property type="project" value="UniProtKB-UniRule"/>
</dbReference>
<sequence>MLDISRRQLIKTAGVTTILSMIPTPLIANSRIPLKIPPLIDLHRGKPAYLNIDVAQAILSENTPVEVWGINGNYLGPTFKIRQDDFAKITYKNNLNQNVSINIQGLQTSGELIGGMTRVLKTNETWSPIIQINQPASTCWYHSCSLGNSAYQTYRGIAGMYIIEDKESRHSQLPQKYGINDIPLILQDLQLNTNGVQLFQQNRPHFYGNRLFVNGKENPYIVVEKELIRLRLVNASLSRVYDLHFDDDREFKIIAQDQGFLPQAKIATQITLSPSERVEILVDMSNSEKATLITGKKQNFFNRITQVFQSSDNFIDNTVLEIQTKGLASAFNNKKHFQFNTDSATIYEHKGIKERSLHIDTKTGLINGKLFNPRRVDITAKLGSTEKWTITSSSPIGFKIQGAKFIIETINDQPLPDNEKCWKDSLWIDQKITILIKFENRSSNNYPFTFGSSDLMLADKGCLGVLVVQ</sequence>
<dbReference type="PANTHER" id="PTHR48267">
    <property type="entry name" value="CUPREDOXIN SUPERFAMILY PROTEIN"/>
    <property type="match status" value="1"/>
</dbReference>
<dbReference type="PANTHER" id="PTHR48267:SF1">
    <property type="entry name" value="BILIRUBIN OXIDASE"/>
    <property type="match status" value="1"/>
</dbReference>
<evidence type="ECO:0000313" key="7">
    <source>
        <dbReference type="EMBL" id="TCP12871.1"/>
    </source>
</evidence>
<dbReference type="InterPro" id="IPR045087">
    <property type="entry name" value="Cu-oxidase_fam"/>
</dbReference>
<evidence type="ECO:0000256" key="2">
    <source>
        <dbReference type="ARBA" id="ARBA00022729"/>
    </source>
</evidence>
<feature type="domain" description="Plastocyanin-like" evidence="6">
    <location>
        <begin position="56"/>
        <end position="167"/>
    </location>
</feature>
<evidence type="ECO:0000256" key="1">
    <source>
        <dbReference type="ARBA" id="ARBA00022618"/>
    </source>
</evidence>
<name>A0A4R2N0G0_9PAST</name>
<dbReference type="Gene3D" id="2.60.40.420">
    <property type="entry name" value="Cupredoxins - blue copper proteins"/>
    <property type="match status" value="3"/>
</dbReference>
<accession>A0A4R2N0G0</accession>
<protein>
    <recommendedName>
        <fullName evidence="5">Cell division protein FtsP</fullName>
    </recommendedName>
</protein>
<dbReference type="HAMAP" id="MF_00915">
    <property type="entry name" value="FtsP"/>
    <property type="match status" value="1"/>
</dbReference>
<comment type="caution">
    <text evidence="7">The sequence shown here is derived from an EMBL/GenBank/DDBJ whole genome shotgun (WGS) entry which is preliminary data.</text>
</comment>
<reference evidence="7 8" key="1">
    <citation type="submission" date="2019-03" db="EMBL/GenBank/DDBJ databases">
        <title>Genomic Encyclopedia of Type Strains, Phase IV (KMG-IV): sequencing the most valuable type-strain genomes for metagenomic binning, comparative biology and taxonomic classification.</title>
        <authorList>
            <person name="Goeker M."/>
        </authorList>
    </citation>
    <scope>NUCLEOTIDE SEQUENCE [LARGE SCALE GENOMIC DNA]</scope>
    <source>
        <strain evidence="7 8">DSM 28231</strain>
    </source>
</reference>